<reference evidence="2" key="1">
    <citation type="submission" date="2020-03" db="EMBL/GenBank/DDBJ databases">
        <title>Genome of Pelagibius litoralis DSM 21314T.</title>
        <authorList>
            <person name="Wang G."/>
        </authorList>
    </citation>
    <scope>NUCLEOTIDE SEQUENCE</scope>
    <source>
        <strain evidence="2">DSM 21314</strain>
    </source>
</reference>
<sequence>MPLPEPIPGGEGTAVPGARPSAEQPKAKKSIFDLRSVTPLSPEEQAARAEAVERALAFGAEPVRDDRGWALEVDFIEANGEAVEPWKHDRRHKSLYRRNQKVTKAAGQLIGQPGDKIEWAKRLAVLHHREGSDIEGAVRRGLFDAIWRYDHVYDGYTVPRLYGTHFMKTGRVAAVAEEQRRKWQAEGRAPADAFWVRNRRNTGLVLVRPNADPDVPVGTPAEPPGAILGEEGVETVAGQADIERAFEPYFPEGANLVPAEELGAGFADEQRVRFGYPDIPLASDTSTKAIPETSEGGLPKVPVVNLSEDRIANILANEPAIFEIEDLPRAKGDEPWYARHDDGYWAVWVHQDVIEHEARRQDLDPNLVKAIMYVENAHGGAYGRLGEPFKQADTILPMNIDPGIWGGLAGRGADFSDPLVNIAAGVLFIKRIQDRVGNPTVARVASPYKFTGREKVSDYGARVAAVAQGAIERCG</sequence>
<keyword evidence="3" id="KW-1185">Reference proteome</keyword>
<evidence type="ECO:0000313" key="3">
    <source>
        <dbReference type="Proteomes" id="UP000761264"/>
    </source>
</evidence>
<feature type="region of interest" description="Disordered" evidence="1">
    <location>
        <begin position="1"/>
        <end position="37"/>
    </location>
</feature>
<name>A0A967KDX7_9PROT</name>
<dbReference type="InterPro" id="IPR023346">
    <property type="entry name" value="Lysozyme-like_dom_sf"/>
</dbReference>
<accession>A0A967KDX7</accession>
<organism evidence="2 3">
    <name type="scientific">Pelagibius litoralis</name>
    <dbReference type="NCBI Taxonomy" id="374515"/>
    <lineage>
        <taxon>Bacteria</taxon>
        <taxon>Pseudomonadati</taxon>
        <taxon>Pseudomonadota</taxon>
        <taxon>Alphaproteobacteria</taxon>
        <taxon>Rhodospirillales</taxon>
        <taxon>Rhodovibrionaceae</taxon>
        <taxon>Pelagibius</taxon>
    </lineage>
</organism>
<gene>
    <name evidence="2" type="ORF">HBA54_28435</name>
</gene>
<protein>
    <submittedName>
        <fullName evidence="2">Lytic transglycosylase domain-containing protein</fullName>
    </submittedName>
</protein>
<comment type="caution">
    <text evidence="2">The sequence shown here is derived from an EMBL/GenBank/DDBJ whole genome shotgun (WGS) entry which is preliminary data.</text>
</comment>
<dbReference type="Proteomes" id="UP000761264">
    <property type="component" value="Unassembled WGS sequence"/>
</dbReference>
<dbReference type="Gene3D" id="1.10.530.10">
    <property type="match status" value="1"/>
</dbReference>
<dbReference type="SUPFAM" id="SSF53955">
    <property type="entry name" value="Lysozyme-like"/>
    <property type="match status" value="1"/>
</dbReference>
<evidence type="ECO:0000256" key="1">
    <source>
        <dbReference type="SAM" id="MobiDB-lite"/>
    </source>
</evidence>
<evidence type="ECO:0000313" key="2">
    <source>
        <dbReference type="EMBL" id="NIA72522.1"/>
    </source>
</evidence>
<dbReference type="AlphaFoldDB" id="A0A967KDX7"/>
<dbReference type="RefSeq" id="WP_167232074.1">
    <property type="nucleotide sequence ID" value="NZ_JAAQPH010000052.1"/>
</dbReference>
<proteinExistence type="predicted"/>
<dbReference type="EMBL" id="JAAQPH010000052">
    <property type="protein sequence ID" value="NIA72522.1"/>
    <property type="molecule type" value="Genomic_DNA"/>
</dbReference>